<dbReference type="PANTHER" id="PTHR43884:SF1">
    <property type="entry name" value="SHORT_BRANCHED CHAIN SPECIFIC ACYL-COA DEHYDROGENASE, MITOCHONDRIAL"/>
    <property type="match status" value="1"/>
</dbReference>
<keyword evidence="28" id="KW-0472">Membrane</keyword>
<feature type="domain" description="Acyl-CoA oxidase/dehydrogenase middle" evidence="30">
    <location>
        <begin position="331"/>
        <end position="426"/>
    </location>
</feature>
<dbReference type="SUPFAM" id="SSF56645">
    <property type="entry name" value="Acyl-CoA dehydrogenase NM domain-like"/>
    <property type="match status" value="1"/>
</dbReference>
<evidence type="ECO:0000256" key="11">
    <source>
        <dbReference type="ARBA" id="ARBA00022990"/>
    </source>
</evidence>
<keyword evidence="14" id="KW-0496">Mitochondrion</keyword>
<evidence type="ECO:0000256" key="22">
    <source>
        <dbReference type="ARBA" id="ARBA00048592"/>
    </source>
</evidence>
<comment type="catalytic activity">
    <reaction evidence="20">
        <text>2-methylbutanoyl-CoA + oxidized [electron-transfer flavoprotein] + H(+) = (2E)-2-methylbut-2-enoyl-CoA + reduced [electron-transfer flavoprotein]</text>
        <dbReference type="Rhea" id="RHEA:43780"/>
        <dbReference type="Rhea" id="RHEA-COMP:10685"/>
        <dbReference type="Rhea" id="RHEA-COMP:10686"/>
        <dbReference type="ChEBI" id="CHEBI:15378"/>
        <dbReference type="ChEBI" id="CHEBI:57336"/>
        <dbReference type="ChEBI" id="CHEBI:57337"/>
        <dbReference type="ChEBI" id="CHEBI:57692"/>
        <dbReference type="ChEBI" id="CHEBI:58307"/>
        <dbReference type="EC" id="1.3.8.5"/>
    </reaction>
    <physiologicalReaction direction="left-to-right" evidence="20">
        <dbReference type="Rhea" id="RHEA:43781"/>
    </physiologicalReaction>
</comment>
<keyword evidence="33" id="KW-1185">Reference proteome</keyword>
<keyword evidence="8 27" id="KW-0274">FAD</keyword>
<dbReference type="InterPro" id="IPR006089">
    <property type="entry name" value="Acyl-CoA_DH_CS"/>
</dbReference>
<dbReference type="CDD" id="cd01158">
    <property type="entry name" value="SCAD_SBCAD"/>
    <property type="match status" value="1"/>
</dbReference>
<comment type="pathway">
    <text evidence="3">Lipid metabolism; mitochondrial fatty acid beta-oxidation.</text>
</comment>
<evidence type="ECO:0000256" key="3">
    <source>
        <dbReference type="ARBA" id="ARBA00005198"/>
    </source>
</evidence>
<feature type="transmembrane region" description="Helical" evidence="28">
    <location>
        <begin position="66"/>
        <end position="84"/>
    </location>
</feature>
<evidence type="ECO:0000256" key="10">
    <source>
        <dbReference type="ARBA" id="ARBA00022946"/>
    </source>
</evidence>
<evidence type="ECO:0000256" key="8">
    <source>
        <dbReference type="ARBA" id="ARBA00022827"/>
    </source>
</evidence>
<evidence type="ECO:0000256" key="19">
    <source>
        <dbReference type="ARBA" id="ARBA00042821"/>
    </source>
</evidence>
<proteinExistence type="inferred from homology"/>
<comment type="caution">
    <text evidence="32">The sequence shown here is derived from an EMBL/GenBank/DDBJ whole genome shotgun (WGS) entry which is preliminary data.</text>
</comment>
<dbReference type="GO" id="GO:0005759">
    <property type="term" value="C:mitochondrial matrix"/>
    <property type="evidence" value="ECO:0007669"/>
    <property type="project" value="UniProtKB-SubCell"/>
</dbReference>
<gene>
    <name evidence="32" type="primary">acadsb</name>
    <name evidence="32" type="ORF">PPL_09623</name>
</gene>
<comment type="catalytic activity">
    <reaction evidence="23">
        <text>butanoyl-CoA + oxidized [electron-transfer flavoprotein] + H(+) = (2E)-butenoyl-CoA + reduced [electron-transfer flavoprotein]</text>
        <dbReference type="Rhea" id="RHEA:24004"/>
        <dbReference type="Rhea" id="RHEA-COMP:10685"/>
        <dbReference type="Rhea" id="RHEA-COMP:10686"/>
        <dbReference type="ChEBI" id="CHEBI:15378"/>
        <dbReference type="ChEBI" id="CHEBI:57332"/>
        <dbReference type="ChEBI" id="CHEBI:57371"/>
        <dbReference type="ChEBI" id="CHEBI:57692"/>
        <dbReference type="ChEBI" id="CHEBI:58307"/>
    </reaction>
    <physiologicalReaction direction="left-to-right" evidence="23">
        <dbReference type="Rhea" id="RHEA:24005"/>
    </physiologicalReaction>
</comment>
<dbReference type="Proteomes" id="UP000001396">
    <property type="component" value="Unassembled WGS sequence"/>
</dbReference>
<dbReference type="GO" id="GO:0006631">
    <property type="term" value="P:fatty acid metabolic process"/>
    <property type="evidence" value="ECO:0007669"/>
    <property type="project" value="UniProtKB-KW"/>
</dbReference>
<evidence type="ECO:0000259" key="29">
    <source>
        <dbReference type="Pfam" id="PF00441"/>
    </source>
</evidence>
<dbReference type="InterPro" id="IPR036250">
    <property type="entry name" value="AcylCo_DH-like_C"/>
</dbReference>
<comment type="catalytic activity">
    <reaction evidence="21">
        <text>valproyl-CoA + oxidized [electron-transfer flavoprotein] + H(+) = (2E)-2-propylpent-2-enoyl-CoA + reduced [electron-transfer flavoprotein]</text>
        <dbReference type="Rhea" id="RHEA:65344"/>
        <dbReference type="Rhea" id="RHEA-COMP:10685"/>
        <dbReference type="Rhea" id="RHEA-COMP:10686"/>
        <dbReference type="ChEBI" id="CHEBI:15378"/>
        <dbReference type="ChEBI" id="CHEBI:57692"/>
        <dbReference type="ChEBI" id="CHEBI:58307"/>
        <dbReference type="ChEBI" id="CHEBI:156457"/>
        <dbReference type="ChEBI" id="CHEBI:156458"/>
    </reaction>
    <physiologicalReaction direction="left-to-right" evidence="21">
        <dbReference type="Rhea" id="RHEA:65345"/>
    </physiologicalReaction>
</comment>
<keyword evidence="13" id="KW-0443">Lipid metabolism</keyword>
<evidence type="ECO:0000259" key="31">
    <source>
        <dbReference type="Pfam" id="PF02771"/>
    </source>
</evidence>
<keyword evidence="28" id="KW-0812">Transmembrane</keyword>
<dbReference type="FunCoup" id="D3BNV2">
    <property type="interactions" value="149"/>
</dbReference>
<comment type="catalytic activity">
    <reaction evidence="24">
        <text>hexanoyl-CoA + oxidized [electron-transfer flavoprotein] + H(+) = (2E)-hexenoyl-CoA + reduced [electron-transfer flavoprotein]</text>
        <dbReference type="Rhea" id="RHEA:43464"/>
        <dbReference type="Rhea" id="RHEA-COMP:10685"/>
        <dbReference type="Rhea" id="RHEA-COMP:10686"/>
        <dbReference type="ChEBI" id="CHEBI:15378"/>
        <dbReference type="ChEBI" id="CHEBI:57692"/>
        <dbReference type="ChEBI" id="CHEBI:58307"/>
        <dbReference type="ChEBI" id="CHEBI:62077"/>
        <dbReference type="ChEBI" id="CHEBI:62620"/>
    </reaction>
    <physiologicalReaction direction="left-to-right" evidence="24">
        <dbReference type="Rhea" id="RHEA:43465"/>
    </physiologicalReaction>
</comment>
<evidence type="ECO:0000256" key="28">
    <source>
        <dbReference type="SAM" id="Phobius"/>
    </source>
</evidence>
<evidence type="ECO:0000256" key="20">
    <source>
        <dbReference type="ARBA" id="ARBA00048235"/>
    </source>
</evidence>
<comment type="catalytic activity">
    <reaction evidence="22">
        <text>(2R)-2-methylbutanoyl-CoA + oxidized [electron-transfer flavoprotein] + H(+) = ethylacryloyl-CoA + reduced [electron-transfer flavoprotein]</text>
        <dbReference type="Rhea" id="RHEA:65296"/>
        <dbReference type="Rhea" id="RHEA-COMP:10685"/>
        <dbReference type="Rhea" id="RHEA-COMP:10686"/>
        <dbReference type="ChEBI" id="CHEBI:15378"/>
        <dbReference type="ChEBI" id="CHEBI:57692"/>
        <dbReference type="ChEBI" id="CHEBI:58307"/>
        <dbReference type="ChEBI" id="CHEBI:156439"/>
        <dbReference type="ChEBI" id="CHEBI:156440"/>
    </reaction>
    <physiologicalReaction direction="left-to-right" evidence="22">
        <dbReference type="Rhea" id="RHEA:65297"/>
    </physiologicalReaction>
</comment>
<dbReference type="SUPFAM" id="SSF47203">
    <property type="entry name" value="Acyl-CoA dehydrogenase C-terminal domain-like"/>
    <property type="match status" value="1"/>
</dbReference>
<evidence type="ECO:0000256" key="4">
    <source>
        <dbReference type="ARBA" id="ARBA00009347"/>
    </source>
</evidence>
<sequence>MNGLVEFIIKLCCIVCSGIHFTLFSNLQFFSIPLMQSKLESHKVDDNVVVTCLNIAKSEYNRYRAIEIYVTMLNCILLFINWYTTSDIKWIVSGIFSLAASIISFLVIININKQLNHLMIVIIMTNSERSGGEKEETSNSNNNNIDIHATSTTQKVLESLLKKWNHINNYQCILTAKNFTQLIKNSNNSSSSQRCLNRLNFSSSSFEKIPPITTLTADELMLKDTVAKFSNERIRPLVKKMDEKGELDKELLADCFANGLMGIEIPEEYNGTGLNFMSSIIIIEELAKVDPGISVIVDVQNTLINNCIKRYGNDAQKQQYLPKLATEMVGSFCLSESSSGSDAFALKTRADKQGDYYVINGGKAWITNAKEAGVFIVMANVDPSAGYRGITAFLVDRNTPGLEVGKKEDKLGIRSSSTCEVIFNDVKVPASNVLGQVGKGYKIAIEGLNEGRIGIAAQMLGLAEGAFESTLPYLMQRKQFGKPIAEFQGMQFTYADLAVDIEAGKLLTYNAARLQEAGKPFVTEASMAKLYCSRIAEKVSSACITMLGGVGITKEFDAEKYFRDCKVGQIYEGTTNIQLQVIAKSIMAKYK</sequence>
<dbReference type="GO" id="GO:0046395">
    <property type="term" value="P:carboxylic acid catabolic process"/>
    <property type="evidence" value="ECO:0007669"/>
    <property type="project" value="UniProtKB-ARBA"/>
</dbReference>
<reference evidence="32 33" key="1">
    <citation type="journal article" date="2011" name="Genome Res.">
        <title>Phylogeny-wide analysis of social amoeba genomes highlights ancient origins for complex intercellular communication.</title>
        <authorList>
            <person name="Heidel A.J."/>
            <person name="Lawal H.M."/>
            <person name="Felder M."/>
            <person name="Schilde C."/>
            <person name="Helps N.R."/>
            <person name="Tunggal B."/>
            <person name="Rivero F."/>
            <person name="John U."/>
            <person name="Schleicher M."/>
            <person name="Eichinger L."/>
            <person name="Platzer M."/>
            <person name="Noegel A.A."/>
            <person name="Schaap P."/>
            <person name="Gloeckner G."/>
        </authorList>
    </citation>
    <scope>NUCLEOTIDE SEQUENCE [LARGE SCALE GENOMIC DNA]</scope>
    <source>
        <strain evidence="33">ATCC 26659 / Pp 5 / PN500</strain>
    </source>
</reference>
<dbReference type="AlphaFoldDB" id="D3BNV2"/>
<dbReference type="Gene3D" id="2.40.110.10">
    <property type="entry name" value="Butyryl-CoA Dehydrogenase, subunit A, domain 2"/>
    <property type="match status" value="1"/>
</dbReference>
<evidence type="ECO:0000256" key="15">
    <source>
        <dbReference type="ARBA" id="ARBA00037895"/>
    </source>
</evidence>
<evidence type="ECO:0000256" key="16">
    <source>
        <dbReference type="ARBA" id="ARBA00039036"/>
    </source>
</evidence>
<dbReference type="EC" id="1.3.8.5" evidence="16"/>
<dbReference type="InParanoid" id="D3BNV2"/>
<evidence type="ECO:0000256" key="5">
    <source>
        <dbReference type="ARBA" id="ARBA00011881"/>
    </source>
</evidence>
<dbReference type="GeneID" id="31365098"/>
<evidence type="ECO:0000256" key="13">
    <source>
        <dbReference type="ARBA" id="ARBA00023098"/>
    </source>
</evidence>
<dbReference type="PROSITE" id="PS00072">
    <property type="entry name" value="ACYL_COA_DH_1"/>
    <property type="match status" value="1"/>
</dbReference>
<evidence type="ECO:0000256" key="23">
    <source>
        <dbReference type="ARBA" id="ARBA00049096"/>
    </source>
</evidence>
<dbReference type="InterPro" id="IPR006091">
    <property type="entry name" value="Acyl-CoA_Oxase/DH_mid-dom"/>
</dbReference>
<evidence type="ECO:0000256" key="21">
    <source>
        <dbReference type="ARBA" id="ARBA00048307"/>
    </source>
</evidence>
<comment type="subcellular location">
    <subcellularLocation>
        <location evidence="2">Mitochondrion matrix</location>
    </subcellularLocation>
</comment>
<dbReference type="FunFam" id="2.40.110.10:FF:000001">
    <property type="entry name" value="Acyl-CoA dehydrogenase, mitochondrial"/>
    <property type="match status" value="1"/>
</dbReference>
<evidence type="ECO:0000256" key="9">
    <source>
        <dbReference type="ARBA" id="ARBA00022832"/>
    </source>
</evidence>
<dbReference type="InterPro" id="IPR009075">
    <property type="entry name" value="AcylCo_DH/oxidase_C"/>
</dbReference>
<evidence type="ECO:0000256" key="17">
    <source>
        <dbReference type="ARBA" id="ARBA00039850"/>
    </source>
</evidence>
<feature type="domain" description="Acyl-CoA dehydrogenase/oxidase C-terminal" evidence="29">
    <location>
        <begin position="438"/>
        <end position="586"/>
    </location>
</feature>
<comment type="pathway">
    <text evidence="15">Amino-acid degradation; L-isoleucine degradation.</text>
</comment>
<keyword evidence="7 27" id="KW-0285">Flavoprotein</keyword>
<dbReference type="InterPro" id="IPR013786">
    <property type="entry name" value="AcylCoA_DH/ox_N"/>
</dbReference>
<dbReference type="GO" id="GO:0050660">
    <property type="term" value="F:flavin adenine dinucleotide binding"/>
    <property type="evidence" value="ECO:0007669"/>
    <property type="project" value="InterPro"/>
</dbReference>
<dbReference type="GO" id="GO:0003853">
    <property type="term" value="F:short-chain 2-methyl fatty acyl-CoA dehydrogenase activity"/>
    <property type="evidence" value="ECO:0007669"/>
    <property type="project" value="UniProtKB-EC"/>
</dbReference>
<evidence type="ECO:0000256" key="27">
    <source>
        <dbReference type="RuleBase" id="RU362125"/>
    </source>
</evidence>
<evidence type="ECO:0000313" key="32">
    <source>
        <dbReference type="EMBL" id="EFA76871.1"/>
    </source>
</evidence>
<dbReference type="InterPro" id="IPR037069">
    <property type="entry name" value="AcylCoA_DH/ox_N_sf"/>
</dbReference>
<accession>D3BNV2</accession>
<dbReference type="FunFam" id="1.20.140.10:FF:000002">
    <property type="entry name" value="Acyl-CoA dehydrogenase short/branched chain"/>
    <property type="match status" value="1"/>
</dbReference>
<dbReference type="Pfam" id="PF00441">
    <property type="entry name" value="Acyl-CoA_dh_1"/>
    <property type="match status" value="1"/>
</dbReference>
<dbReference type="InterPro" id="IPR046373">
    <property type="entry name" value="Acyl-CoA_Oxase/DH_mid-dom_sf"/>
</dbReference>
<comment type="catalytic activity">
    <reaction evidence="26">
        <text>2-methylpropanoyl-CoA + oxidized [electron-transfer flavoprotein] + H(+) = 2-methylpropenoyl-CoA + reduced [electron-transfer flavoprotein]</text>
        <dbReference type="Rhea" id="RHEA:44180"/>
        <dbReference type="Rhea" id="RHEA-COMP:10685"/>
        <dbReference type="Rhea" id="RHEA-COMP:10686"/>
        <dbReference type="ChEBI" id="CHEBI:15378"/>
        <dbReference type="ChEBI" id="CHEBI:57338"/>
        <dbReference type="ChEBI" id="CHEBI:57692"/>
        <dbReference type="ChEBI" id="CHEBI:58307"/>
        <dbReference type="ChEBI" id="CHEBI:62500"/>
    </reaction>
    <physiologicalReaction direction="left-to-right" evidence="26">
        <dbReference type="Rhea" id="RHEA:44181"/>
    </physiologicalReaction>
</comment>
<evidence type="ECO:0000256" key="25">
    <source>
        <dbReference type="ARBA" id="ARBA00049552"/>
    </source>
</evidence>
<evidence type="ECO:0000256" key="14">
    <source>
        <dbReference type="ARBA" id="ARBA00023128"/>
    </source>
</evidence>
<evidence type="ECO:0000256" key="7">
    <source>
        <dbReference type="ARBA" id="ARBA00022630"/>
    </source>
</evidence>
<evidence type="ECO:0000256" key="18">
    <source>
        <dbReference type="ARBA" id="ARBA00041537"/>
    </source>
</evidence>
<comment type="subunit">
    <text evidence="5">Homotetramer.</text>
</comment>
<evidence type="ECO:0000256" key="2">
    <source>
        <dbReference type="ARBA" id="ARBA00004305"/>
    </source>
</evidence>
<evidence type="ECO:0000256" key="1">
    <source>
        <dbReference type="ARBA" id="ARBA00001974"/>
    </source>
</evidence>
<dbReference type="PANTHER" id="PTHR43884">
    <property type="entry name" value="ACYL-COA DEHYDROGENASE"/>
    <property type="match status" value="1"/>
</dbReference>
<evidence type="ECO:0000259" key="30">
    <source>
        <dbReference type="Pfam" id="PF02770"/>
    </source>
</evidence>
<dbReference type="InterPro" id="IPR009100">
    <property type="entry name" value="AcylCoA_DH/oxidase_NM_dom_sf"/>
</dbReference>
<keyword evidence="6" id="KW-0597">Phosphoprotein</keyword>
<feature type="transmembrane region" description="Helical" evidence="28">
    <location>
        <begin position="7"/>
        <end position="30"/>
    </location>
</feature>
<evidence type="ECO:0000256" key="6">
    <source>
        <dbReference type="ARBA" id="ARBA00022553"/>
    </source>
</evidence>
<dbReference type="RefSeq" id="XP_020429003.1">
    <property type="nucleotide sequence ID" value="XM_020580416.1"/>
</dbReference>
<comment type="catalytic activity">
    <reaction evidence="25">
        <text>(2S)-2-methylbutanoyl-CoA + oxidized [electron-transfer flavoprotein] + H(+) = (2E)-2-methylbut-2-enoyl-CoA + reduced [electron-transfer flavoprotein]</text>
        <dbReference type="Rhea" id="RHEA:48256"/>
        <dbReference type="Rhea" id="RHEA-COMP:10685"/>
        <dbReference type="Rhea" id="RHEA-COMP:10686"/>
        <dbReference type="ChEBI" id="CHEBI:15378"/>
        <dbReference type="ChEBI" id="CHEBI:57337"/>
        <dbReference type="ChEBI" id="CHEBI:57692"/>
        <dbReference type="ChEBI" id="CHEBI:58307"/>
        <dbReference type="ChEBI" id="CHEBI:88166"/>
    </reaction>
    <physiologicalReaction direction="left-to-right" evidence="25">
        <dbReference type="Rhea" id="RHEA:48257"/>
    </physiologicalReaction>
</comment>
<dbReference type="STRING" id="670386.D3BNV2"/>
<comment type="cofactor">
    <cofactor evidence="1 27">
        <name>FAD</name>
        <dbReference type="ChEBI" id="CHEBI:57692"/>
    </cofactor>
</comment>
<keyword evidence="28" id="KW-1133">Transmembrane helix</keyword>
<evidence type="ECO:0000313" key="33">
    <source>
        <dbReference type="Proteomes" id="UP000001396"/>
    </source>
</evidence>
<evidence type="ECO:0000256" key="12">
    <source>
        <dbReference type="ARBA" id="ARBA00023002"/>
    </source>
</evidence>
<name>D3BNV2_HETP5</name>
<keyword evidence="9" id="KW-0276">Fatty acid metabolism</keyword>
<dbReference type="Pfam" id="PF02770">
    <property type="entry name" value="Acyl-CoA_dh_M"/>
    <property type="match status" value="1"/>
</dbReference>
<dbReference type="Gene3D" id="1.20.140.10">
    <property type="entry name" value="Butyryl-CoA Dehydrogenase, subunit A, domain 3"/>
    <property type="match status" value="1"/>
</dbReference>
<evidence type="ECO:0000256" key="26">
    <source>
        <dbReference type="ARBA" id="ARBA00051903"/>
    </source>
</evidence>
<keyword evidence="10" id="KW-0809">Transit peptide</keyword>
<keyword evidence="12 27" id="KW-0560">Oxidoreductase</keyword>
<dbReference type="EMBL" id="ADBJ01000044">
    <property type="protein sequence ID" value="EFA76871.1"/>
    <property type="molecule type" value="Genomic_DNA"/>
</dbReference>
<comment type="similarity">
    <text evidence="4 27">Belongs to the acyl-CoA dehydrogenase family.</text>
</comment>
<dbReference type="FunFam" id="1.10.540.10:FF:000012">
    <property type="entry name" value="Acyl-CoA dehydrogenase short/branched chain"/>
    <property type="match status" value="1"/>
</dbReference>
<dbReference type="Gene3D" id="1.10.540.10">
    <property type="entry name" value="Acyl-CoA dehydrogenase/oxidase, N-terminal domain"/>
    <property type="match status" value="1"/>
</dbReference>
<keyword evidence="11" id="KW-0007">Acetylation</keyword>
<organism evidence="32 33">
    <name type="scientific">Heterostelium pallidum (strain ATCC 26659 / Pp 5 / PN500)</name>
    <name type="common">Cellular slime mold</name>
    <name type="synonym">Polysphondylium pallidum</name>
    <dbReference type="NCBI Taxonomy" id="670386"/>
    <lineage>
        <taxon>Eukaryota</taxon>
        <taxon>Amoebozoa</taxon>
        <taxon>Evosea</taxon>
        <taxon>Eumycetozoa</taxon>
        <taxon>Dictyostelia</taxon>
        <taxon>Acytosteliales</taxon>
        <taxon>Acytosteliaceae</taxon>
        <taxon>Heterostelium</taxon>
    </lineage>
</organism>
<dbReference type="Pfam" id="PF02771">
    <property type="entry name" value="Acyl-CoA_dh_N"/>
    <property type="match status" value="1"/>
</dbReference>
<protein>
    <recommendedName>
        <fullName evidence="17">Short/branched chain specific acyl-CoA dehydrogenase, mitochondrial</fullName>
        <ecNumber evidence="16">1.3.8.5</ecNumber>
    </recommendedName>
    <alternativeName>
        <fullName evidence="19">2-methyl branched chain acyl-CoA dehydrogenase</fullName>
    </alternativeName>
    <alternativeName>
        <fullName evidence="18">2-methylbutyryl-coenzyme A dehydrogenase</fullName>
    </alternativeName>
</protein>
<feature type="transmembrane region" description="Helical" evidence="28">
    <location>
        <begin position="90"/>
        <end position="109"/>
    </location>
</feature>
<dbReference type="OMA" id="AMEELFW"/>
<feature type="domain" description="Acyl-CoA dehydrogenase/oxidase N-terminal" evidence="31">
    <location>
        <begin position="216"/>
        <end position="326"/>
    </location>
</feature>
<evidence type="ECO:0000256" key="24">
    <source>
        <dbReference type="ARBA" id="ARBA00049192"/>
    </source>
</evidence>